<feature type="region of interest" description="Disordered" evidence="1">
    <location>
        <begin position="169"/>
        <end position="190"/>
    </location>
</feature>
<reference evidence="2" key="1">
    <citation type="submission" date="2021-01" db="EMBL/GenBank/DDBJ databases">
        <authorList>
            <person name="Kaushik A."/>
        </authorList>
    </citation>
    <scope>NUCLEOTIDE SEQUENCE</scope>
    <source>
        <strain evidence="2">AG4-RS23</strain>
    </source>
</reference>
<name>A0A8H3HMY0_9AGAM</name>
<accession>A0A8H3HMY0</accession>
<sequence>MSDFPHMPFPFNVTPASPLFDLSPITSNISQGWVPSCALPECVPTASWSTGSIGASLSFQFRGWDVEFDGNVRGNMSVETFRDGVREIWDPTADTLFRSRGQAIDDLYVHNITLRVLSASPGSELTIKQAQVNGSSYSFGGDLNKWIIPSNDDRLSYTGFIQQESGASAGSQTTYISSNPGDTLSTQFNG</sequence>
<evidence type="ECO:0000256" key="1">
    <source>
        <dbReference type="SAM" id="MobiDB-lite"/>
    </source>
</evidence>
<dbReference type="AlphaFoldDB" id="A0A8H3HMY0"/>
<dbReference type="EMBL" id="CAJMWY010004160">
    <property type="protein sequence ID" value="CAE6521639.1"/>
    <property type="molecule type" value="Genomic_DNA"/>
</dbReference>
<organism evidence="2 3">
    <name type="scientific">Rhizoctonia solani</name>
    <dbReference type="NCBI Taxonomy" id="456999"/>
    <lineage>
        <taxon>Eukaryota</taxon>
        <taxon>Fungi</taxon>
        <taxon>Dikarya</taxon>
        <taxon>Basidiomycota</taxon>
        <taxon>Agaricomycotina</taxon>
        <taxon>Agaricomycetes</taxon>
        <taxon>Cantharellales</taxon>
        <taxon>Ceratobasidiaceae</taxon>
        <taxon>Rhizoctonia</taxon>
    </lineage>
</organism>
<evidence type="ECO:0000313" key="2">
    <source>
        <dbReference type="EMBL" id="CAE6521639.1"/>
    </source>
</evidence>
<proteinExistence type="predicted"/>
<evidence type="ECO:0000313" key="3">
    <source>
        <dbReference type="Proteomes" id="UP000663861"/>
    </source>
</evidence>
<comment type="caution">
    <text evidence="2">The sequence shown here is derived from an EMBL/GenBank/DDBJ whole genome shotgun (WGS) entry which is preliminary data.</text>
</comment>
<dbReference type="Proteomes" id="UP000663861">
    <property type="component" value="Unassembled WGS sequence"/>
</dbReference>
<gene>
    <name evidence="2" type="ORF">RDB_LOCUS156801</name>
</gene>
<protein>
    <submittedName>
        <fullName evidence="2">Uncharacterized protein</fullName>
    </submittedName>
</protein>